<reference evidence="5" key="1">
    <citation type="journal article" date="2019" name="Int. J. Syst. Evol. Microbiol.">
        <title>The Global Catalogue of Microorganisms (GCM) 10K type strain sequencing project: providing services to taxonomists for standard genome sequencing and annotation.</title>
        <authorList>
            <consortium name="The Broad Institute Genomics Platform"/>
            <consortium name="The Broad Institute Genome Sequencing Center for Infectious Disease"/>
            <person name="Wu L."/>
            <person name="Ma J."/>
        </authorList>
    </citation>
    <scope>NUCLEOTIDE SEQUENCE [LARGE SCALE GENOMIC DNA]</scope>
    <source>
        <strain evidence="5">CGMCC-1.15741</strain>
    </source>
</reference>
<proteinExistence type="predicted"/>
<evidence type="ECO:0000313" key="5">
    <source>
        <dbReference type="Proteomes" id="UP001596303"/>
    </source>
</evidence>
<dbReference type="InterPro" id="IPR030887">
    <property type="entry name" value="Beta-barrel_YaiO"/>
</dbReference>
<feature type="signal peptide" evidence="2">
    <location>
        <begin position="1"/>
        <end position="21"/>
    </location>
</feature>
<dbReference type="NCBIfam" id="TIGR04390">
    <property type="entry name" value="OMP_YaiO_dom"/>
    <property type="match status" value="1"/>
</dbReference>
<evidence type="ECO:0000256" key="2">
    <source>
        <dbReference type="SAM" id="SignalP"/>
    </source>
</evidence>
<dbReference type="Proteomes" id="UP001596303">
    <property type="component" value="Unassembled WGS sequence"/>
</dbReference>
<feature type="domain" description="YaiO beta-barrel" evidence="3">
    <location>
        <begin position="144"/>
        <end position="229"/>
    </location>
</feature>
<dbReference type="SUPFAM" id="SSF56935">
    <property type="entry name" value="Porins"/>
    <property type="match status" value="1"/>
</dbReference>
<dbReference type="PROSITE" id="PS50293">
    <property type="entry name" value="TPR_REGION"/>
    <property type="match status" value="1"/>
</dbReference>
<dbReference type="SMART" id="SM00028">
    <property type="entry name" value="TPR"/>
    <property type="match status" value="2"/>
</dbReference>
<dbReference type="Gene3D" id="1.25.40.10">
    <property type="entry name" value="Tetratricopeptide repeat domain"/>
    <property type="match status" value="1"/>
</dbReference>
<dbReference type="PROSITE" id="PS50005">
    <property type="entry name" value="TPR"/>
    <property type="match status" value="1"/>
</dbReference>
<keyword evidence="2" id="KW-0732">Signal</keyword>
<dbReference type="PANTHER" id="PTHR12558:SF13">
    <property type="entry name" value="CELL DIVISION CYCLE PROTEIN 27 HOMOLOG"/>
    <property type="match status" value="1"/>
</dbReference>
<dbReference type="Pfam" id="PF19413">
    <property type="entry name" value="YaiO"/>
    <property type="match status" value="1"/>
</dbReference>
<dbReference type="InterPro" id="IPR019734">
    <property type="entry name" value="TPR_rpt"/>
</dbReference>
<evidence type="ECO:0000259" key="3">
    <source>
        <dbReference type="Pfam" id="PF19413"/>
    </source>
</evidence>
<dbReference type="RefSeq" id="WP_377377014.1">
    <property type="nucleotide sequence ID" value="NZ_JBHSSW010000005.1"/>
</dbReference>
<dbReference type="InterPro" id="IPR011990">
    <property type="entry name" value="TPR-like_helical_dom_sf"/>
</dbReference>
<organism evidence="4 5">
    <name type="scientific">Ponticaulis profundi</name>
    <dbReference type="NCBI Taxonomy" id="2665222"/>
    <lineage>
        <taxon>Bacteria</taxon>
        <taxon>Pseudomonadati</taxon>
        <taxon>Pseudomonadota</taxon>
        <taxon>Alphaproteobacteria</taxon>
        <taxon>Hyphomonadales</taxon>
        <taxon>Hyphomonadaceae</taxon>
        <taxon>Ponticaulis</taxon>
    </lineage>
</organism>
<dbReference type="PANTHER" id="PTHR12558">
    <property type="entry name" value="CELL DIVISION CYCLE 16,23,27"/>
    <property type="match status" value="1"/>
</dbReference>
<sequence>MKPGALFLALSLFALASTAEAAEDISFEDGTRARYAGELDRAVDIFQRLTQENPDNSDAWVQLGLTYLNLQRLDEAEEALKRALRIAPDYEDAYLGLARVEWYRGNRSAAQSYLERAGTSQDANALRAQIDSAASGPRWRADASIGYSELTENLPGWSEGALSLGYRLSDATTLTTGLQYARRFDNTDLFLHAGLTHSLDNRALLYMSLGGAPDGDFRPEFEFRAGGDFPMVSSSQRDLEIWGQISASTASFASGDVQSASAGLQLRLDNDRYRIGARLIGLSDETDESRNGYALDGAWQVTDTIRLLSGYADSPETSEGVTVDVKSYHIGARFQFETHGFQVVALTEERGAYDRTGLVLATNWRF</sequence>
<protein>
    <submittedName>
        <fullName evidence="4">YaiO family outer membrane beta-barrel protein</fullName>
    </submittedName>
</protein>
<evidence type="ECO:0000313" key="4">
    <source>
        <dbReference type="EMBL" id="MFC6197719.1"/>
    </source>
</evidence>
<dbReference type="Pfam" id="PF14559">
    <property type="entry name" value="TPR_19"/>
    <property type="match status" value="1"/>
</dbReference>
<keyword evidence="1" id="KW-0802">TPR repeat</keyword>
<comment type="caution">
    <text evidence="4">The sequence shown here is derived from an EMBL/GenBank/DDBJ whole genome shotgun (WGS) entry which is preliminary data.</text>
</comment>
<name>A0ABW1S973_9PROT</name>
<dbReference type="EMBL" id="JBHSSW010000005">
    <property type="protein sequence ID" value="MFC6197719.1"/>
    <property type="molecule type" value="Genomic_DNA"/>
</dbReference>
<evidence type="ECO:0000256" key="1">
    <source>
        <dbReference type="PROSITE-ProRule" id="PRU00339"/>
    </source>
</evidence>
<gene>
    <name evidence="4" type="ORF">ACFQDM_06490</name>
</gene>
<keyword evidence="5" id="KW-1185">Reference proteome</keyword>
<dbReference type="SUPFAM" id="SSF48452">
    <property type="entry name" value="TPR-like"/>
    <property type="match status" value="1"/>
</dbReference>
<feature type="chain" id="PRO_5045574962" evidence="2">
    <location>
        <begin position="22"/>
        <end position="366"/>
    </location>
</feature>
<accession>A0ABW1S973</accession>
<feature type="repeat" description="TPR" evidence="1">
    <location>
        <begin position="57"/>
        <end position="90"/>
    </location>
</feature>